<dbReference type="EMBL" id="JBHTKY010000021">
    <property type="protein sequence ID" value="MFD1166635.1"/>
    <property type="molecule type" value="Genomic_DNA"/>
</dbReference>
<reference evidence="2" key="1">
    <citation type="journal article" date="2019" name="Int. J. Syst. Evol. Microbiol.">
        <title>The Global Catalogue of Microorganisms (GCM) 10K type strain sequencing project: providing services to taxonomists for standard genome sequencing and annotation.</title>
        <authorList>
            <consortium name="The Broad Institute Genomics Platform"/>
            <consortium name="The Broad Institute Genome Sequencing Center for Infectious Disease"/>
            <person name="Wu L."/>
            <person name="Ma J."/>
        </authorList>
    </citation>
    <scope>NUCLEOTIDE SEQUENCE [LARGE SCALE GENOMIC DNA]</scope>
    <source>
        <strain evidence="2">CCUG 52468</strain>
    </source>
</reference>
<dbReference type="Gene3D" id="3.30.70.1060">
    <property type="entry name" value="Dimeric alpha+beta barrel"/>
    <property type="match status" value="1"/>
</dbReference>
<evidence type="ECO:0000313" key="1">
    <source>
        <dbReference type="EMBL" id="MFD1166635.1"/>
    </source>
</evidence>
<comment type="caution">
    <text evidence="1">The sequence shown here is derived from an EMBL/GenBank/DDBJ whole genome shotgun (WGS) entry which is preliminary data.</text>
</comment>
<proteinExistence type="predicted"/>
<keyword evidence="2" id="KW-1185">Reference proteome</keyword>
<evidence type="ECO:0000313" key="2">
    <source>
        <dbReference type="Proteomes" id="UP001597205"/>
    </source>
</evidence>
<dbReference type="SUPFAM" id="SSF54909">
    <property type="entry name" value="Dimeric alpha+beta barrel"/>
    <property type="match status" value="1"/>
</dbReference>
<organism evidence="1 2">
    <name type="scientific">Sphingobacterium daejeonense</name>
    <dbReference type="NCBI Taxonomy" id="371142"/>
    <lineage>
        <taxon>Bacteria</taxon>
        <taxon>Pseudomonadati</taxon>
        <taxon>Bacteroidota</taxon>
        <taxon>Sphingobacteriia</taxon>
        <taxon>Sphingobacteriales</taxon>
        <taxon>Sphingobacteriaceae</taxon>
        <taxon>Sphingobacterium</taxon>
    </lineage>
</organism>
<protein>
    <submittedName>
        <fullName evidence="1">Uncharacterized protein</fullName>
    </submittedName>
</protein>
<accession>A0ABW3RN43</accession>
<gene>
    <name evidence="1" type="ORF">ACFQ2C_13555</name>
</gene>
<dbReference type="RefSeq" id="WP_380897448.1">
    <property type="nucleotide sequence ID" value="NZ_JBHTKY010000021.1"/>
</dbReference>
<name>A0ABW3RN43_9SPHI</name>
<dbReference type="InterPro" id="IPR011008">
    <property type="entry name" value="Dimeric_a/b-barrel"/>
</dbReference>
<dbReference type="Proteomes" id="UP001597205">
    <property type="component" value="Unassembled WGS sequence"/>
</dbReference>
<sequence>MEKNYDQFRGLFILNNVKTEEEAKEILETDPAIKSGLLSYTIYPWYGSAALPMYLPYSEKVTKSKF</sequence>